<protein>
    <submittedName>
        <fullName evidence="1">Uncharacterized protein</fullName>
    </submittedName>
</protein>
<dbReference type="Pfam" id="PF24806">
    <property type="entry name" value="DUF7706"/>
    <property type="match status" value="1"/>
</dbReference>
<accession>A0A2X0RAF9</accession>
<sequence>MELEPAQALALAQFVKRVGWSEIRENAVDDDEAYVMRDALGFLAKALQEAGYAPR</sequence>
<dbReference type="EMBL" id="LS423453">
    <property type="protein sequence ID" value="SPS10171.1"/>
    <property type="molecule type" value="Genomic_DNA"/>
</dbReference>
<reference evidence="1" key="1">
    <citation type="submission" date="2018-05" db="EMBL/GenBank/DDBJ databases">
        <authorList>
            <person name="Lanie J.A."/>
            <person name="Ng W.-L."/>
            <person name="Kazmierczak K.M."/>
            <person name="Andrzejewski T.M."/>
            <person name="Davidsen T.M."/>
            <person name="Wayne K.J."/>
            <person name="Tettelin H."/>
            <person name="Glass J.I."/>
            <person name="Rusch D."/>
            <person name="Podicherti R."/>
            <person name="Tsui H.-C.T."/>
            <person name="Winkler M.E."/>
        </authorList>
    </citation>
    <scope>NUCLEOTIDE SEQUENCE</scope>
    <source>
        <strain evidence="1">KNB</strain>
    </source>
</reference>
<dbReference type="InterPro" id="IPR056123">
    <property type="entry name" value="DUF7706"/>
</dbReference>
<proteinExistence type="predicted"/>
<gene>
    <name evidence="1" type="ORF">NITFAB_P0003</name>
</gene>
<geneLocation type="plasmid" evidence="1">
    <name>_1</name>
</geneLocation>
<keyword evidence="1" id="KW-0614">Plasmid</keyword>
<evidence type="ECO:0000313" key="1">
    <source>
        <dbReference type="EMBL" id="SPS10171.1"/>
    </source>
</evidence>
<dbReference type="AlphaFoldDB" id="A0A2X0RAF9"/>
<organism evidence="1">
    <name type="scientific">Candidatus Nitrotoga fabula</name>
    <dbReference type="NCBI Taxonomy" id="2182327"/>
    <lineage>
        <taxon>Bacteria</taxon>
        <taxon>Pseudomonadati</taxon>
        <taxon>Pseudomonadota</taxon>
        <taxon>Betaproteobacteria</taxon>
        <taxon>Nitrosomonadales</taxon>
        <taxon>Gallionellaceae</taxon>
        <taxon>Candidatus Nitrotoga</taxon>
    </lineage>
</organism>
<name>A0A2X0RAF9_9PROT</name>